<dbReference type="InterPro" id="IPR025486">
    <property type="entry name" value="DUF4378"/>
</dbReference>
<accession>A0ABD3KJT6</accession>
<feature type="domain" description="DUF4378" evidence="3">
    <location>
        <begin position="703"/>
        <end position="845"/>
    </location>
</feature>
<gene>
    <name evidence="4" type="ORF">ACJRO7_019657</name>
</gene>
<evidence type="ECO:0000259" key="3">
    <source>
        <dbReference type="Pfam" id="PF14309"/>
    </source>
</evidence>
<proteinExistence type="predicted"/>
<dbReference type="AlphaFoldDB" id="A0ABD3KJT6"/>
<reference evidence="4 5" key="1">
    <citation type="submission" date="2024-11" db="EMBL/GenBank/DDBJ databases">
        <title>Chromosome-level genome assembly of Eucalyptus globulus Labill. provides insights into its genome evolution.</title>
        <authorList>
            <person name="Li X."/>
        </authorList>
    </citation>
    <scope>NUCLEOTIDE SEQUENCE [LARGE SCALE GENOMIC DNA]</scope>
    <source>
        <strain evidence="4">CL2024</strain>
        <tissue evidence="4">Fresh tender leaves</tissue>
    </source>
</reference>
<dbReference type="PANTHER" id="PTHR47212:SF2">
    <property type="entry name" value="DUF3741 DOMAIN-CONTAINING PROTEIN"/>
    <property type="match status" value="1"/>
</dbReference>
<evidence type="ECO:0000256" key="1">
    <source>
        <dbReference type="SAM" id="MobiDB-lite"/>
    </source>
</evidence>
<feature type="compositionally biased region" description="Basic and acidic residues" evidence="1">
    <location>
        <begin position="372"/>
        <end position="383"/>
    </location>
</feature>
<evidence type="ECO:0000259" key="2">
    <source>
        <dbReference type="Pfam" id="PF12552"/>
    </source>
</evidence>
<feature type="region of interest" description="Disordered" evidence="1">
    <location>
        <begin position="467"/>
        <end position="513"/>
    </location>
</feature>
<feature type="compositionally biased region" description="Low complexity" evidence="1">
    <location>
        <begin position="467"/>
        <end position="476"/>
    </location>
</feature>
<dbReference type="EMBL" id="JBJKBG010000005">
    <property type="protein sequence ID" value="KAL3738156.1"/>
    <property type="molecule type" value="Genomic_DNA"/>
</dbReference>
<name>A0ABD3KJT6_EUCGL</name>
<comment type="caution">
    <text evidence="4">The sequence shown here is derived from an EMBL/GenBank/DDBJ whole genome shotgun (WGS) entry which is preliminary data.</text>
</comment>
<evidence type="ECO:0008006" key="6">
    <source>
        <dbReference type="Google" id="ProtNLM"/>
    </source>
</evidence>
<evidence type="ECO:0000313" key="5">
    <source>
        <dbReference type="Proteomes" id="UP001634007"/>
    </source>
</evidence>
<feature type="domain" description="DUF3741" evidence="2">
    <location>
        <begin position="194"/>
        <end position="238"/>
    </location>
</feature>
<protein>
    <recommendedName>
        <fullName evidence="6">DUF4378 domain-containing protein</fullName>
    </recommendedName>
</protein>
<feature type="compositionally biased region" description="Basic and acidic residues" evidence="1">
    <location>
        <begin position="67"/>
        <end position="101"/>
    </location>
</feature>
<sequence>MSWDSMNVPELLPGRLHRKLLADARHSGSQHNHDDVRMKGRPKSLHMSNKKSQVAGDEQDYTTSVVKFRDERANKTRQKERLLNKQLKRENAEAKQEEKRFPKTPRHSSKSLGKTHRRHRQNDSNTGSPRKLPHPMLVDGPSQSTFRGLFCHQVHPRGRGGIGCRGISVAKKEELKKKNVQSLHRNKEAEALVNQKFVNGGHFGNDQTGCKSKQFSEALYMLNSNKQLFSKLLDDPNSVLVKHIQELRDSQGKEQKCESTIDPSGIQEKSTGMLSWKKVKSWGKLLPKRSSEELFSIVVLRPGPQSAGNIEKTCSSSQTNNSIRNEIPTVRQSHFPFQGLRRKMRNATELSRANKGLTSKFLVDFEKKGNAGEHDGLRAKIGHESATTAGGAHTENDRDNKEGNFNMAETRTHLSKPLSKDLCKKVINEQFINTTMRSLSLPEEGLLSFLSSGRTEEEGFFAAQTRLNSHSSHLNNQNRLGNHKENENNVPSPPRPNDEVPMLNDHTCRNPDDPFNHAKANPEIQEELLETETHEIAPFPVDSGSEGISVPCELSQAPSNQVHLGIAEVSVIAETTNNMLPNSVNPFKEPAALNNGLYCCANQNTSASATIDHLKGECLRCFKLDSPLQNQPEFSSVGDSLIRSINVQNSDNVITSRTTVSFDRAVSELADIPSRSPEIALMTSPLDSKFSTNKADELKLTSEYVRSLLTASGLKWDELLAKFPESEQFLPPSLFSAIEMQPDQSGIDHTLLFDYVDEILQEVAYEWYFRFLRLDTKMAPPDENVAHEAIKWVDWNLVFQTRLHTLEQLVEEDFAKPRVWVDTRKDAESIVNRMVESILEDIIEEVE</sequence>
<feature type="region of interest" description="Disordered" evidence="1">
    <location>
        <begin position="24"/>
        <end position="136"/>
    </location>
</feature>
<dbReference type="Pfam" id="PF12552">
    <property type="entry name" value="DUF3741"/>
    <property type="match status" value="1"/>
</dbReference>
<dbReference type="Pfam" id="PF14309">
    <property type="entry name" value="DUF4378"/>
    <property type="match status" value="1"/>
</dbReference>
<evidence type="ECO:0000313" key="4">
    <source>
        <dbReference type="EMBL" id="KAL3738156.1"/>
    </source>
</evidence>
<dbReference type="InterPro" id="IPR022212">
    <property type="entry name" value="DUF3741"/>
</dbReference>
<dbReference type="Proteomes" id="UP001634007">
    <property type="component" value="Unassembled WGS sequence"/>
</dbReference>
<feature type="region of interest" description="Disordered" evidence="1">
    <location>
        <begin position="372"/>
        <end position="403"/>
    </location>
</feature>
<dbReference type="PANTHER" id="PTHR47212">
    <property type="entry name" value="ADHESIN-LIKE PROTEIN, PUTATIVE (DUF3741)-RELATED"/>
    <property type="match status" value="1"/>
</dbReference>
<keyword evidence="5" id="KW-1185">Reference proteome</keyword>
<organism evidence="4 5">
    <name type="scientific">Eucalyptus globulus</name>
    <name type="common">Tasmanian blue gum</name>
    <dbReference type="NCBI Taxonomy" id="34317"/>
    <lineage>
        <taxon>Eukaryota</taxon>
        <taxon>Viridiplantae</taxon>
        <taxon>Streptophyta</taxon>
        <taxon>Embryophyta</taxon>
        <taxon>Tracheophyta</taxon>
        <taxon>Spermatophyta</taxon>
        <taxon>Magnoliopsida</taxon>
        <taxon>eudicotyledons</taxon>
        <taxon>Gunneridae</taxon>
        <taxon>Pentapetalae</taxon>
        <taxon>rosids</taxon>
        <taxon>malvids</taxon>
        <taxon>Myrtales</taxon>
        <taxon>Myrtaceae</taxon>
        <taxon>Myrtoideae</taxon>
        <taxon>Eucalypteae</taxon>
        <taxon>Eucalyptus</taxon>
    </lineage>
</organism>
<feature type="compositionally biased region" description="Basic and acidic residues" evidence="1">
    <location>
        <begin position="24"/>
        <end position="38"/>
    </location>
</feature>
<feature type="compositionally biased region" description="Basic residues" evidence="1">
    <location>
        <begin position="102"/>
        <end position="120"/>
    </location>
</feature>